<evidence type="ECO:0000313" key="2">
    <source>
        <dbReference type="Proteomes" id="UP000054858"/>
    </source>
</evidence>
<dbReference type="PATRIC" id="fig|29423.5.peg.700"/>
<dbReference type="InterPro" id="IPR050767">
    <property type="entry name" value="Sel1_AlgK"/>
</dbReference>
<dbReference type="PANTHER" id="PTHR11102">
    <property type="entry name" value="SEL-1-LIKE PROTEIN"/>
    <property type="match status" value="1"/>
</dbReference>
<reference evidence="1 2" key="1">
    <citation type="submission" date="2015-11" db="EMBL/GenBank/DDBJ databases">
        <title>Genomic analysis of 38 Legionella species identifies large and diverse effector repertoires.</title>
        <authorList>
            <person name="Burstein D."/>
            <person name="Amaro F."/>
            <person name="Zusman T."/>
            <person name="Lifshitz Z."/>
            <person name="Cohen O."/>
            <person name="Gilbert J.A."/>
            <person name="Pupko T."/>
            <person name="Shuman H.A."/>
            <person name="Segal G."/>
        </authorList>
    </citation>
    <scope>NUCLEOTIDE SEQUENCE [LARGE SCALE GENOMIC DNA]</scope>
    <source>
        <strain evidence="1 2">Oak Ridge-10</strain>
    </source>
</reference>
<proteinExistence type="predicted"/>
<dbReference type="Proteomes" id="UP000054858">
    <property type="component" value="Unassembled WGS sequence"/>
</dbReference>
<comment type="caution">
    <text evidence="1">The sequence shown here is derived from an EMBL/GenBank/DDBJ whole genome shotgun (WGS) entry which is preliminary data.</text>
</comment>
<dbReference type="SMART" id="SM00671">
    <property type="entry name" value="SEL1"/>
    <property type="match status" value="1"/>
</dbReference>
<dbReference type="Pfam" id="PF08238">
    <property type="entry name" value="Sel1"/>
    <property type="match status" value="1"/>
</dbReference>
<dbReference type="Gene3D" id="1.25.40.10">
    <property type="entry name" value="Tetratricopeptide repeat domain"/>
    <property type="match status" value="1"/>
</dbReference>
<name>A0A0W0XG22_9GAMM</name>
<protein>
    <submittedName>
        <fullName evidence="1">Sel-1 protein</fullName>
    </submittedName>
</protein>
<dbReference type="PANTHER" id="PTHR11102:SF160">
    <property type="entry name" value="ERAD-ASSOCIATED E3 UBIQUITIN-PROTEIN LIGASE COMPONENT HRD3"/>
    <property type="match status" value="1"/>
</dbReference>
<dbReference type="EMBL" id="LNYP01000008">
    <property type="protein sequence ID" value="KTD43497.1"/>
    <property type="molecule type" value="Genomic_DNA"/>
</dbReference>
<dbReference type="RefSeq" id="WP_025385951.1">
    <property type="nucleotide sequence ID" value="NZ_LCUA01000005.1"/>
</dbReference>
<sequence>MFFKCRIFVFIGVLCLLNGCSISHLNFQEGIKSFQIQDYRQAFIRLKPEAEKGQPDAQYAVGYMYYYGQGVVEDRKKALYWIKCAANAGQPDAIAALKILGHSK</sequence>
<dbReference type="InterPro" id="IPR006597">
    <property type="entry name" value="Sel1-like"/>
</dbReference>
<dbReference type="SUPFAM" id="SSF81901">
    <property type="entry name" value="HCP-like"/>
    <property type="match status" value="1"/>
</dbReference>
<organism evidence="1 2">
    <name type="scientific">Legionella oakridgensis</name>
    <dbReference type="NCBI Taxonomy" id="29423"/>
    <lineage>
        <taxon>Bacteria</taxon>
        <taxon>Pseudomonadati</taxon>
        <taxon>Pseudomonadota</taxon>
        <taxon>Gammaproteobacteria</taxon>
        <taxon>Legionellales</taxon>
        <taxon>Legionellaceae</taxon>
        <taxon>Legionella</taxon>
    </lineage>
</organism>
<evidence type="ECO:0000313" key="1">
    <source>
        <dbReference type="EMBL" id="KTD43497.1"/>
    </source>
</evidence>
<accession>A0A0W0XG22</accession>
<gene>
    <name evidence="1" type="ORF">Loak_0672</name>
</gene>
<dbReference type="AlphaFoldDB" id="A0A0W0XG22"/>
<dbReference type="InterPro" id="IPR011990">
    <property type="entry name" value="TPR-like_helical_dom_sf"/>
</dbReference>